<dbReference type="Proteomes" id="UP000199308">
    <property type="component" value="Unassembled WGS sequence"/>
</dbReference>
<dbReference type="Gene3D" id="2.10.70.20">
    <property type="entry name" value="gspk-gspi-gspj complex like domains"/>
    <property type="match status" value="1"/>
</dbReference>
<dbReference type="GO" id="GO:0015628">
    <property type="term" value="P:protein secretion by the type II secretion system"/>
    <property type="evidence" value="ECO:0007669"/>
    <property type="project" value="InterPro"/>
</dbReference>
<evidence type="ECO:0000256" key="4">
    <source>
        <dbReference type="ARBA" id="ARBA00022475"/>
    </source>
</evidence>
<dbReference type="NCBIfam" id="TIGR01711">
    <property type="entry name" value="gspJ"/>
    <property type="match status" value="1"/>
</dbReference>
<evidence type="ECO:0000313" key="12">
    <source>
        <dbReference type="Proteomes" id="UP000199308"/>
    </source>
</evidence>
<dbReference type="Pfam" id="PF07963">
    <property type="entry name" value="N_methyl"/>
    <property type="match status" value="1"/>
</dbReference>
<sequence>MRHNKGFTILELIIAVAIFTLIGFAGNSMFIAVSKTNETAELRTKRLDEVQRAFMIIERDFIQIALRKIRPTGEESLDGFIHTDDNVFDSASTAIAFVRHGWNNPGYLIPRSDLQTVSYRLEEDVLQRLHTNFVDPSLGETPKIRNLLTGVESLEFEFFVKDKWQDELEQGTLPKAIAITVTTEDFGEIRRQFLVSGGVKVEEDSES</sequence>
<comment type="similarity">
    <text evidence="2">Belongs to the GSP J family.</text>
</comment>
<keyword evidence="6" id="KW-0997">Cell inner membrane</keyword>
<dbReference type="Pfam" id="PF11612">
    <property type="entry name" value="T2SSJ"/>
    <property type="match status" value="1"/>
</dbReference>
<dbReference type="InterPro" id="IPR010055">
    <property type="entry name" value="T2SS_protein-GspJ"/>
</dbReference>
<dbReference type="SUPFAM" id="SSF54523">
    <property type="entry name" value="Pili subunits"/>
    <property type="match status" value="1"/>
</dbReference>
<evidence type="ECO:0000256" key="5">
    <source>
        <dbReference type="ARBA" id="ARBA00022481"/>
    </source>
</evidence>
<evidence type="ECO:0000256" key="3">
    <source>
        <dbReference type="ARBA" id="ARBA00021539"/>
    </source>
</evidence>
<dbReference type="PANTHER" id="PTHR39583:SF2">
    <property type="entry name" value="TYPE II SECRETION SYSTEM PROTEIN J"/>
    <property type="match status" value="1"/>
</dbReference>
<keyword evidence="4" id="KW-1003">Cell membrane</keyword>
<gene>
    <name evidence="11" type="ORF">SAMN05660429_01724</name>
</gene>
<evidence type="ECO:0000256" key="7">
    <source>
        <dbReference type="ARBA" id="ARBA00022692"/>
    </source>
</evidence>
<organism evidence="11 12">
    <name type="scientific">Thalassotalea agarivorans</name>
    <name type="common">Thalassomonas agarivorans</name>
    <dbReference type="NCBI Taxonomy" id="349064"/>
    <lineage>
        <taxon>Bacteria</taxon>
        <taxon>Pseudomonadati</taxon>
        <taxon>Pseudomonadota</taxon>
        <taxon>Gammaproteobacteria</taxon>
        <taxon>Alteromonadales</taxon>
        <taxon>Colwelliaceae</taxon>
        <taxon>Thalassotalea</taxon>
    </lineage>
</organism>
<dbReference type="STRING" id="349064.SAMN05660429_01724"/>
<evidence type="ECO:0000256" key="8">
    <source>
        <dbReference type="ARBA" id="ARBA00022989"/>
    </source>
</evidence>
<dbReference type="InterPro" id="IPR051621">
    <property type="entry name" value="T2SS_protein_J"/>
</dbReference>
<proteinExistence type="inferred from homology"/>
<keyword evidence="5" id="KW-0488">Methylation</keyword>
<keyword evidence="7 10" id="KW-0812">Transmembrane</keyword>
<dbReference type="OrthoDB" id="9794345at2"/>
<dbReference type="NCBIfam" id="TIGR02532">
    <property type="entry name" value="IV_pilin_GFxxxE"/>
    <property type="match status" value="1"/>
</dbReference>
<keyword evidence="8 10" id="KW-1133">Transmembrane helix</keyword>
<accession>A0A1I0E4E6</accession>
<evidence type="ECO:0000256" key="1">
    <source>
        <dbReference type="ARBA" id="ARBA00004377"/>
    </source>
</evidence>
<dbReference type="PANTHER" id="PTHR39583">
    <property type="entry name" value="TYPE II SECRETION SYSTEM PROTEIN J-RELATED"/>
    <property type="match status" value="1"/>
</dbReference>
<evidence type="ECO:0000256" key="6">
    <source>
        <dbReference type="ARBA" id="ARBA00022519"/>
    </source>
</evidence>
<name>A0A1I0E4E6_THASX</name>
<keyword evidence="12" id="KW-1185">Reference proteome</keyword>
<dbReference type="RefSeq" id="WP_093329281.1">
    <property type="nucleotide sequence ID" value="NZ_AP027363.1"/>
</dbReference>
<keyword evidence="9 10" id="KW-0472">Membrane</keyword>
<evidence type="ECO:0000256" key="2">
    <source>
        <dbReference type="ARBA" id="ARBA00011084"/>
    </source>
</evidence>
<comment type="subcellular location">
    <subcellularLocation>
        <location evidence="1">Cell inner membrane</location>
        <topology evidence="1">Single-pass membrane protein</topology>
    </subcellularLocation>
</comment>
<evidence type="ECO:0000256" key="9">
    <source>
        <dbReference type="ARBA" id="ARBA00023136"/>
    </source>
</evidence>
<protein>
    <recommendedName>
        <fullName evidence="3">Type II secretion system protein J</fullName>
    </recommendedName>
</protein>
<dbReference type="InterPro" id="IPR045584">
    <property type="entry name" value="Pilin-like"/>
</dbReference>
<dbReference type="GO" id="GO:0005886">
    <property type="term" value="C:plasma membrane"/>
    <property type="evidence" value="ECO:0007669"/>
    <property type="project" value="UniProtKB-SubCell"/>
</dbReference>
<dbReference type="InterPro" id="IPR012902">
    <property type="entry name" value="N_methyl_site"/>
</dbReference>
<feature type="transmembrane region" description="Helical" evidence="10">
    <location>
        <begin position="12"/>
        <end position="33"/>
    </location>
</feature>
<evidence type="ECO:0000256" key="10">
    <source>
        <dbReference type="SAM" id="Phobius"/>
    </source>
</evidence>
<dbReference type="Gene3D" id="3.10.610.10">
    <property type="entry name" value="GSPII I/J protein-like"/>
    <property type="match status" value="1"/>
</dbReference>
<dbReference type="GO" id="GO:0015627">
    <property type="term" value="C:type II protein secretion system complex"/>
    <property type="evidence" value="ECO:0007669"/>
    <property type="project" value="InterPro"/>
</dbReference>
<dbReference type="AlphaFoldDB" id="A0A1I0E4E6"/>
<dbReference type="EMBL" id="FOHK01000007">
    <property type="protein sequence ID" value="SET39862.1"/>
    <property type="molecule type" value="Genomic_DNA"/>
</dbReference>
<reference evidence="11 12" key="1">
    <citation type="submission" date="2016-10" db="EMBL/GenBank/DDBJ databases">
        <authorList>
            <person name="de Groot N.N."/>
        </authorList>
    </citation>
    <scope>NUCLEOTIDE SEQUENCE [LARGE SCALE GENOMIC DNA]</scope>
    <source>
        <strain evidence="11 12">DSM 19706</strain>
    </source>
</reference>
<evidence type="ECO:0000313" key="11">
    <source>
        <dbReference type="EMBL" id="SET39862.1"/>
    </source>
</evidence>